<gene>
    <name evidence="1" type="ORF">RO3G_15851</name>
</gene>
<dbReference type="InParanoid" id="I1CRR0"/>
<dbReference type="GeneID" id="93622816"/>
<proteinExistence type="predicted"/>
<evidence type="ECO:0000313" key="2">
    <source>
        <dbReference type="Proteomes" id="UP000009138"/>
    </source>
</evidence>
<dbReference type="Proteomes" id="UP000009138">
    <property type="component" value="Unassembled WGS sequence"/>
</dbReference>
<accession>I1CRR0</accession>
<dbReference type="EMBL" id="CH476748">
    <property type="protein sequence ID" value="EIE91140.1"/>
    <property type="molecule type" value="Genomic_DNA"/>
</dbReference>
<evidence type="ECO:0000313" key="1">
    <source>
        <dbReference type="EMBL" id="EIE91140.1"/>
    </source>
</evidence>
<dbReference type="RefSeq" id="XP_067526536.1">
    <property type="nucleotide sequence ID" value="XM_067670435.1"/>
</dbReference>
<dbReference type="VEuPathDB" id="FungiDB:RO3G_15851"/>
<dbReference type="AlphaFoldDB" id="I1CRR0"/>
<organism evidence="1 2">
    <name type="scientific">Rhizopus delemar (strain RA 99-880 / ATCC MYA-4621 / FGSC 9543 / NRRL 43880)</name>
    <name type="common">Mucormycosis agent</name>
    <name type="synonym">Rhizopus arrhizus var. delemar</name>
    <dbReference type="NCBI Taxonomy" id="246409"/>
    <lineage>
        <taxon>Eukaryota</taxon>
        <taxon>Fungi</taxon>
        <taxon>Fungi incertae sedis</taxon>
        <taxon>Mucoromycota</taxon>
        <taxon>Mucoromycotina</taxon>
        <taxon>Mucoromycetes</taxon>
        <taxon>Mucorales</taxon>
        <taxon>Mucorineae</taxon>
        <taxon>Rhizopodaceae</taxon>
        <taxon>Rhizopus</taxon>
    </lineage>
</organism>
<keyword evidence="2" id="KW-1185">Reference proteome</keyword>
<reference evidence="1 2" key="1">
    <citation type="journal article" date="2009" name="PLoS Genet.">
        <title>Genomic analysis of the basal lineage fungus Rhizopus oryzae reveals a whole-genome duplication.</title>
        <authorList>
            <person name="Ma L.-J."/>
            <person name="Ibrahim A.S."/>
            <person name="Skory C."/>
            <person name="Grabherr M.G."/>
            <person name="Burger G."/>
            <person name="Butler M."/>
            <person name="Elias M."/>
            <person name="Idnurm A."/>
            <person name="Lang B.F."/>
            <person name="Sone T."/>
            <person name="Abe A."/>
            <person name="Calvo S.E."/>
            <person name="Corrochano L.M."/>
            <person name="Engels R."/>
            <person name="Fu J."/>
            <person name="Hansberg W."/>
            <person name="Kim J.-M."/>
            <person name="Kodira C.D."/>
            <person name="Koehrsen M.J."/>
            <person name="Liu B."/>
            <person name="Miranda-Saavedra D."/>
            <person name="O'Leary S."/>
            <person name="Ortiz-Castellanos L."/>
            <person name="Poulter R."/>
            <person name="Rodriguez-Romero J."/>
            <person name="Ruiz-Herrera J."/>
            <person name="Shen Y.-Q."/>
            <person name="Zeng Q."/>
            <person name="Galagan J."/>
            <person name="Birren B.W."/>
            <person name="Cuomo C.A."/>
            <person name="Wickes B.L."/>
        </authorList>
    </citation>
    <scope>NUCLEOTIDE SEQUENCE [LARGE SCALE GENOMIC DNA]</scope>
    <source>
        <strain evidence="2">RA 99-880 / ATCC MYA-4621 / FGSC 9543 / NRRL 43880</strain>
    </source>
</reference>
<dbReference type="OrthoDB" id="427711at2759"/>
<sequence length="45" mass="5263">MSTKRAKPSNQFYCKPQDIEDLLSTQRIIDLPGVIRRNTDEFSCF</sequence>
<protein>
    <submittedName>
        <fullName evidence="1">Uncharacterized protein</fullName>
    </submittedName>
</protein>
<name>I1CRR0_RHIO9</name>